<feature type="region of interest" description="Disordered" evidence="1">
    <location>
        <begin position="313"/>
        <end position="425"/>
    </location>
</feature>
<dbReference type="PANTHER" id="PTHR36812:SF9">
    <property type="entry name" value="MYB-LIKE PROTEIN X ISOFORM X1"/>
    <property type="match status" value="1"/>
</dbReference>
<dbReference type="Proteomes" id="UP000779574">
    <property type="component" value="Unassembled WGS sequence"/>
</dbReference>
<dbReference type="PANTHER" id="PTHR36812">
    <property type="entry name" value="NEUROFILAMENT TRIPLET M PROTEIN-LIKE PROTEIN"/>
    <property type="match status" value="1"/>
</dbReference>
<sequence>MAVYRCLLCYPDEKECATLSNMKSHLGTTRYANHNMGPFRCQVPGCTKRAVREDIETRHGDPSHAPDWVRDQALVAPLDTLAQQCEYPWAPQFAPATCEPAPLAATQGPPVAAQGHSVSVSVAHAPVQGSLAGTPIAAVQVAPATAQDPAVAVPNTPQAPGAAQVTPVAAQVHPAAAQIPAVVAPTAQVQAGVASPTAQFPPPTDYFGHAMDDFERRYAGKTREDIEKQYKEEQELYYYGYNTTDKGNFKSHLGRVDNDHNMGPWVCQVPGCHVRAARGDSEKPHESHPSLSPDWKKDDALVAAINAELAASQRPAPLAPAPATAGPARSSTVGPTPPYFPPYSTGGRFQYPDPSLLATSNNNQGIFYGASTQGEDDDNNNNNEDEDEGPSSASAQLEHENPDILAHGEDEDNNNASDDGSESSRDYLMRTGVAPLFMEAMKLLSFADPPVEKPLQWAGKWFDARSREIEGVDEEEVKKENQKEDKKEDEKEHQKGDENEVKKEDEEDGKKNDEKDEEEGENEDENK</sequence>
<protein>
    <submittedName>
        <fullName evidence="2">Uncharacterized protein</fullName>
    </submittedName>
</protein>
<evidence type="ECO:0000313" key="3">
    <source>
        <dbReference type="Proteomes" id="UP000779574"/>
    </source>
</evidence>
<reference evidence="2" key="2">
    <citation type="submission" date="2021-08" db="EMBL/GenBank/DDBJ databases">
        <authorList>
            <person name="Gostincar C."/>
            <person name="Sun X."/>
            <person name="Song Z."/>
            <person name="Gunde-Cimerman N."/>
        </authorList>
    </citation>
    <scope>NUCLEOTIDE SEQUENCE</scope>
    <source>
        <strain evidence="2">EXF-9911</strain>
    </source>
</reference>
<feature type="non-terminal residue" evidence="2">
    <location>
        <position position="527"/>
    </location>
</feature>
<feature type="compositionally biased region" description="Basic and acidic residues" evidence="1">
    <location>
        <begin position="397"/>
        <end position="408"/>
    </location>
</feature>
<dbReference type="OrthoDB" id="3944603at2759"/>
<feature type="compositionally biased region" description="Polar residues" evidence="1">
    <location>
        <begin position="357"/>
        <end position="373"/>
    </location>
</feature>
<accession>A0A9P8EFI3</accession>
<proteinExistence type="predicted"/>
<comment type="caution">
    <text evidence="2">The sequence shown here is derived from an EMBL/GenBank/DDBJ whole genome shotgun (WGS) entry which is preliminary data.</text>
</comment>
<feature type="compositionally biased region" description="Low complexity" evidence="1">
    <location>
        <begin position="313"/>
        <end position="328"/>
    </location>
</feature>
<organism evidence="2 3">
    <name type="scientific">Aureobasidium melanogenum</name>
    <name type="common">Aureobasidium pullulans var. melanogenum</name>
    <dbReference type="NCBI Taxonomy" id="46634"/>
    <lineage>
        <taxon>Eukaryota</taxon>
        <taxon>Fungi</taxon>
        <taxon>Dikarya</taxon>
        <taxon>Ascomycota</taxon>
        <taxon>Pezizomycotina</taxon>
        <taxon>Dothideomycetes</taxon>
        <taxon>Dothideomycetidae</taxon>
        <taxon>Dothideales</taxon>
        <taxon>Saccotheciaceae</taxon>
        <taxon>Aureobasidium</taxon>
    </lineage>
</organism>
<name>A0A9P8EFI3_AURME</name>
<gene>
    <name evidence="2" type="ORF">KCU76_g9569</name>
</gene>
<reference evidence="2" key="1">
    <citation type="journal article" date="2021" name="J Fungi (Basel)">
        <title>Virulence traits and population genomics of the black yeast Aureobasidium melanogenum.</title>
        <authorList>
            <person name="Cernosa A."/>
            <person name="Sun X."/>
            <person name="Gostincar C."/>
            <person name="Fang C."/>
            <person name="Gunde-Cimerman N."/>
            <person name="Song Z."/>
        </authorList>
    </citation>
    <scope>NUCLEOTIDE SEQUENCE</scope>
    <source>
        <strain evidence="2">EXF-9911</strain>
    </source>
</reference>
<dbReference type="EMBL" id="JAHFXF010000400">
    <property type="protein sequence ID" value="KAG9688497.1"/>
    <property type="molecule type" value="Genomic_DNA"/>
</dbReference>
<dbReference type="AlphaFoldDB" id="A0A9P8EFI3"/>
<evidence type="ECO:0000256" key="1">
    <source>
        <dbReference type="SAM" id="MobiDB-lite"/>
    </source>
</evidence>
<feature type="region of interest" description="Disordered" evidence="1">
    <location>
        <begin position="468"/>
        <end position="527"/>
    </location>
</feature>
<feature type="region of interest" description="Disordered" evidence="1">
    <location>
        <begin position="277"/>
        <end position="296"/>
    </location>
</feature>
<evidence type="ECO:0000313" key="2">
    <source>
        <dbReference type="EMBL" id="KAG9688497.1"/>
    </source>
</evidence>
<feature type="compositionally biased region" description="Basic and acidic residues" evidence="1">
    <location>
        <begin position="468"/>
        <end position="514"/>
    </location>
</feature>
<feature type="compositionally biased region" description="Acidic residues" evidence="1">
    <location>
        <begin position="515"/>
        <end position="527"/>
    </location>
</feature>
<feature type="compositionally biased region" description="Acidic residues" evidence="1">
    <location>
        <begin position="374"/>
        <end position="389"/>
    </location>
</feature>